<proteinExistence type="predicted"/>
<comment type="caution">
    <text evidence="2">The sequence shown here is derived from an EMBL/GenBank/DDBJ whole genome shotgun (WGS) entry which is preliminary data.</text>
</comment>
<name>A0AA38HFM0_9CUCU</name>
<dbReference type="Pfam" id="PF07530">
    <property type="entry name" value="PRE_C2HC"/>
    <property type="match status" value="1"/>
</dbReference>
<protein>
    <recommendedName>
        <fullName evidence="1">Pre-C2HC domain-containing protein</fullName>
    </recommendedName>
</protein>
<dbReference type="InterPro" id="IPR006579">
    <property type="entry name" value="Pre_C2HC_dom"/>
</dbReference>
<evidence type="ECO:0000313" key="3">
    <source>
        <dbReference type="Proteomes" id="UP001168821"/>
    </source>
</evidence>
<reference evidence="2" key="1">
    <citation type="journal article" date="2023" name="G3 (Bethesda)">
        <title>Whole genome assemblies of Zophobas morio and Tenebrio molitor.</title>
        <authorList>
            <person name="Kaur S."/>
            <person name="Stinson S.A."/>
            <person name="diCenzo G.C."/>
        </authorList>
    </citation>
    <scope>NUCLEOTIDE SEQUENCE</scope>
    <source>
        <strain evidence="2">QUZm001</strain>
    </source>
</reference>
<dbReference type="EMBL" id="JALNTZ010003988">
    <property type="protein sequence ID" value="KAJ3615645.1"/>
    <property type="molecule type" value="Genomic_DNA"/>
</dbReference>
<gene>
    <name evidence="2" type="ORF">Zmor_012402</name>
</gene>
<sequence>MGKQESQHFTYQLPEDKPHKFVMCGIYCELDISLVEANLGAQGITQRVPRMHTENTVNSERRKSPLPLVLVHIPRTKRQKLLEMKTISHLRIKIEELR</sequence>
<dbReference type="AlphaFoldDB" id="A0AA38HFM0"/>
<evidence type="ECO:0000313" key="2">
    <source>
        <dbReference type="EMBL" id="KAJ3615645.1"/>
    </source>
</evidence>
<organism evidence="2 3">
    <name type="scientific">Zophobas morio</name>
    <dbReference type="NCBI Taxonomy" id="2755281"/>
    <lineage>
        <taxon>Eukaryota</taxon>
        <taxon>Metazoa</taxon>
        <taxon>Ecdysozoa</taxon>
        <taxon>Arthropoda</taxon>
        <taxon>Hexapoda</taxon>
        <taxon>Insecta</taxon>
        <taxon>Pterygota</taxon>
        <taxon>Neoptera</taxon>
        <taxon>Endopterygota</taxon>
        <taxon>Coleoptera</taxon>
        <taxon>Polyphaga</taxon>
        <taxon>Cucujiformia</taxon>
        <taxon>Tenebrionidae</taxon>
        <taxon>Zophobas</taxon>
    </lineage>
</organism>
<accession>A0AA38HFM0</accession>
<dbReference type="Proteomes" id="UP001168821">
    <property type="component" value="Unassembled WGS sequence"/>
</dbReference>
<feature type="domain" description="Pre-C2HC" evidence="1">
    <location>
        <begin position="34"/>
        <end position="97"/>
    </location>
</feature>
<evidence type="ECO:0000259" key="1">
    <source>
        <dbReference type="Pfam" id="PF07530"/>
    </source>
</evidence>
<keyword evidence="3" id="KW-1185">Reference proteome</keyword>